<feature type="region of interest" description="Disordered" evidence="1">
    <location>
        <begin position="1"/>
        <end position="20"/>
    </location>
</feature>
<dbReference type="Proteomes" id="UP000276133">
    <property type="component" value="Unassembled WGS sequence"/>
</dbReference>
<evidence type="ECO:0000313" key="2">
    <source>
        <dbReference type="EMBL" id="RMZ95293.1"/>
    </source>
</evidence>
<feature type="compositionally biased region" description="Low complexity" evidence="1">
    <location>
        <begin position="1"/>
        <end position="12"/>
    </location>
</feature>
<evidence type="ECO:0000313" key="3">
    <source>
        <dbReference type="Proteomes" id="UP000276133"/>
    </source>
</evidence>
<comment type="caution">
    <text evidence="2">The sequence shown here is derived from an EMBL/GenBank/DDBJ whole genome shotgun (WGS) entry which is preliminary data.</text>
</comment>
<proteinExistence type="predicted"/>
<reference evidence="2 3" key="1">
    <citation type="journal article" date="2018" name="Sci. Rep.">
        <title>Genomic signatures of local adaptation to the degree of environmental predictability in rotifers.</title>
        <authorList>
            <person name="Franch-Gras L."/>
            <person name="Hahn C."/>
            <person name="Garcia-Roger E.M."/>
            <person name="Carmona M.J."/>
            <person name="Serra M."/>
            <person name="Gomez A."/>
        </authorList>
    </citation>
    <scope>NUCLEOTIDE SEQUENCE [LARGE SCALE GENOMIC DNA]</scope>
    <source>
        <strain evidence="2">HYR1</strain>
    </source>
</reference>
<dbReference type="AlphaFoldDB" id="A0A3M7P8G7"/>
<protein>
    <submittedName>
        <fullName evidence="2">Uncharacterized protein</fullName>
    </submittedName>
</protein>
<sequence>MKNSESNISIETSESDNQEFKRRLINCLNSDKEGENQISIENSKNENLDFFSNKMIKEMNISSEKNSSSSSDIDLFRER</sequence>
<keyword evidence="3" id="KW-1185">Reference proteome</keyword>
<name>A0A3M7P8G7_BRAPC</name>
<feature type="compositionally biased region" description="Low complexity" evidence="1">
    <location>
        <begin position="59"/>
        <end position="73"/>
    </location>
</feature>
<evidence type="ECO:0000256" key="1">
    <source>
        <dbReference type="SAM" id="MobiDB-lite"/>
    </source>
</evidence>
<gene>
    <name evidence="2" type="ORF">BpHYR1_031031</name>
</gene>
<dbReference type="EMBL" id="REGN01012470">
    <property type="protein sequence ID" value="RMZ95293.1"/>
    <property type="molecule type" value="Genomic_DNA"/>
</dbReference>
<accession>A0A3M7P8G7</accession>
<organism evidence="2 3">
    <name type="scientific">Brachionus plicatilis</name>
    <name type="common">Marine rotifer</name>
    <name type="synonym">Brachionus muelleri</name>
    <dbReference type="NCBI Taxonomy" id="10195"/>
    <lineage>
        <taxon>Eukaryota</taxon>
        <taxon>Metazoa</taxon>
        <taxon>Spiralia</taxon>
        <taxon>Gnathifera</taxon>
        <taxon>Rotifera</taxon>
        <taxon>Eurotatoria</taxon>
        <taxon>Monogononta</taxon>
        <taxon>Pseudotrocha</taxon>
        <taxon>Ploima</taxon>
        <taxon>Brachionidae</taxon>
        <taxon>Brachionus</taxon>
    </lineage>
</organism>
<feature type="region of interest" description="Disordered" evidence="1">
    <location>
        <begin position="59"/>
        <end position="79"/>
    </location>
</feature>